<organism evidence="1 2">
    <name type="scientific">Arachis duranensis</name>
    <name type="common">Wild peanut</name>
    <dbReference type="NCBI Taxonomy" id="130453"/>
    <lineage>
        <taxon>Eukaryota</taxon>
        <taxon>Viridiplantae</taxon>
        <taxon>Streptophyta</taxon>
        <taxon>Embryophyta</taxon>
        <taxon>Tracheophyta</taxon>
        <taxon>Spermatophyta</taxon>
        <taxon>Magnoliopsida</taxon>
        <taxon>eudicotyledons</taxon>
        <taxon>Gunneridae</taxon>
        <taxon>Pentapetalae</taxon>
        <taxon>rosids</taxon>
        <taxon>fabids</taxon>
        <taxon>Fabales</taxon>
        <taxon>Fabaceae</taxon>
        <taxon>Papilionoideae</taxon>
        <taxon>50 kb inversion clade</taxon>
        <taxon>dalbergioids sensu lato</taxon>
        <taxon>Dalbergieae</taxon>
        <taxon>Pterocarpus clade</taxon>
        <taxon>Arachis</taxon>
    </lineage>
</organism>
<gene>
    <name evidence="2" type="primary">LOC127745735</name>
</gene>
<dbReference type="GeneID" id="127745735"/>
<accession>A0A9C6TEV9</accession>
<evidence type="ECO:0000313" key="1">
    <source>
        <dbReference type="Proteomes" id="UP000515211"/>
    </source>
</evidence>
<keyword evidence="1" id="KW-1185">Reference proteome</keyword>
<dbReference type="CDD" id="cd09272">
    <property type="entry name" value="RNase_HI_RT_Ty1"/>
    <property type="match status" value="1"/>
</dbReference>
<dbReference type="PANTHER" id="PTHR11439:SF463">
    <property type="entry name" value="REVERSE TRANSCRIPTASE TY1_COPIA-TYPE DOMAIN-CONTAINING PROTEIN"/>
    <property type="match status" value="1"/>
</dbReference>
<name>A0A9C6TEV9_ARADU</name>
<dbReference type="KEGG" id="adu:127745735"/>
<reference evidence="1" key="1">
    <citation type="journal article" date="2016" name="Nat. Genet.">
        <title>The genome sequences of Arachis duranensis and Arachis ipaensis, the diploid ancestors of cultivated peanut.</title>
        <authorList>
            <person name="Bertioli D.J."/>
            <person name="Cannon S.B."/>
            <person name="Froenicke L."/>
            <person name="Huang G."/>
            <person name="Farmer A.D."/>
            <person name="Cannon E.K."/>
            <person name="Liu X."/>
            <person name="Gao D."/>
            <person name="Clevenger J."/>
            <person name="Dash S."/>
            <person name="Ren L."/>
            <person name="Moretzsohn M.C."/>
            <person name="Shirasawa K."/>
            <person name="Huang W."/>
            <person name="Vidigal B."/>
            <person name="Abernathy B."/>
            <person name="Chu Y."/>
            <person name="Niederhuth C.E."/>
            <person name="Umale P."/>
            <person name="Araujo A.C."/>
            <person name="Kozik A."/>
            <person name="Kim K.D."/>
            <person name="Burow M.D."/>
            <person name="Varshney R.K."/>
            <person name="Wang X."/>
            <person name="Zhang X."/>
            <person name="Barkley N."/>
            <person name="Guimaraes P.M."/>
            <person name="Isobe S."/>
            <person name="Guo B."/>
            <person name="Liao B."/>
            <person name="Stalker H.T."/>
            <person name="Schmitz R.J."/>
            <person name="Scheffler B.E."/>
            <person name="Leal-Bertioli S.C."/>
            <person name="Xun X."/>
            <person name="Jackson S.A."/>
            <person name="Michelmore R."/>
            <person name="Ozias-Akins P."/>
        </authorList>
    </citation>
    <scope>NUCLEOTIDE SEQUENCE [LARGE SCALE GENOMIC DNA]</scope>
    <source>
        <strain evidence="1">cv. V14167</strain>
    </source>
</reference>
<dbReference type="SUPFAM" id="SSF56672">
    <property type="entry name" value="DNA/RNA polymerases"/>
    <property type="match status" value="1"/>
</dbReference>
<evidence type="ECO:0000313" key="2">
    <source>
        <dbReference type="RefSeq" id="XP_052115305.1"/>
    </source>
</evidence>
<dbReference type="Proteomes" id="UP000515211">
    <property type="component" value="Chromosome 3"/>
</dbReference>
<proteinExistence type="predicted"/>
<dbReference type="InterPro" id="IPR043502">
    <property type="entry name" value="DNA/RNA_pol_sf"/>
</dbReference>
<reference evidence="2" key="2">
    <citation type="submission" date="2025-08" db="UniProtKB">
        <authorList>
            <consortium name="RefSeq"/>
        </authorList>
    </citation>
    <scope>IDENTIFICATION</scope>
    <source>
        <tissue evidence="2">Whole plant</tissue>
    </source>
</reference>
<dbReference type="AlphaFoldDB" id="A0A9C6TEV9"/>
<dbReference type="RefSeq" id="XP_052115305.1">
    <property type="nucleotide sequence ID" value="XM_052259345.1"/>
</dbReference>
<protein>
    <submittedName>
        <fullName evidence="2">Secreted RxLR effector protein 161-like</fullName>
    </submittedName>
</protein>
<sequence length="249" mass="27878">MDYSIHLSKTSGDPYHYASVYRRLIGKLQYLTNTRPDIAFAVDKLSQYVDFLTVEHHKVALRILRYLKNALATELFFPLTTDFKLTGFADADWATYLDTRQSVSGYCFFLGTTLVSWKSIEQQIVSWSSSEAEYCALANATCEGLWLLRLLEVLGVTHNDPFILYSDSQSALHMAANSVLHERTKHIEADCHIVQDKAHEGVLKLLPVTSANQTADLLTKTLAPGPFSSCFSKLGLLDIHTPSLRGDIS</sequence>
<dbReference type="PANTHER" id="PTHR11439">
    <property type="entry name" value="GAG-POL-RELATED RETROTRANSPOSON"/>
    <property type="match status" value="1"/>
</dbReference>